<keyword evidence="1" id="KW-0812">Transmembrane</keyword>
<feature type="chain" id="PRO_5046560498" evidence="2">
    <location>
        <begin position="22"/>
        <end position="311"/>
    </location>
</feature>
<keyword evidence="4" id="KW-1185">Reference proteome</keyword>
<keyword evidence="2" id="KW-0732">Signal</keyword>
<feature type="signal peptide" evidence="2">
    <location>
        <begin position="1"/>
        <end position="21"/>
    </location>
</feature>
<evidence type="ECO:0000256" key="2">
    <source>
        <dbReference type="SAM" id="SignalP"/>
    </source>
</evidence>
<evidence type="ECO:0000313" key="3">
    <source>
        <dbReference type="EMBL" id="MTI27004.1"/>
    </source>
</evidence>
<dbReference type="Proteomes" id="UP000798808">
    <property type="component" value="Unassembled WGS sequence"/>
</dbReference>
<protein>
    <submittedName>
        <fullName evidence="3">DUF2167 domain-containing protein</fullName>
    </submittedName>
</protein>
<dbReference type="Pfam" id="PF09935">
    <property type="entry name" value="DUF2167"/>
    <property type="match status" value="1"/>
</dbReference>
<feature type="transmembrane region" description="Helical" evidence="1">
    <location>
        <begin position="272"/>
        <end position="295"/>
    </location>
</feature>
<proteinExistence type="predicted"/>
<name>A0ABW9RUR5_9BACT</name>
<dbReference type="RefSeq" id="WP_155174012.1">
    <property type="nucleotide sequence ID" value="NZ_BAAAFL010000068.1"/>
</dbReference>
<dbReference type="InterPro" id="IPR018682">
    <property type="entry name" value="DUF2167_membr"/>
</dbReference>
<accession>A0ABW9RUR5</accession>
<dbReference type="EMBL" id="SMLW01000607">
    <property type="protein sequence ID" value="MTI27004.1"/>
    <property type="molecule type" value="Genomic_DNA"/>
</dbReference>
<reference evidence="3 4" key="1">
    <citation type="submission" date="2019-02" db="EMBL/GenBank/DDBJ databases">
        <authorList>
            <person name="Goldberg S.R."/>
            <person name="Haltli B.A."/>
            <person name="Correa H."/>
            <person name="Russell K.G."/>
        </authorList>
    </citation>
    <scope>NUCLEOTIDE SEQUENCE [LARGE SCALE GENOMIC DNA]</scope>
    <source>
        <strain evidence="3 4">JCM 16186</strain>
    </source>
</reference>
<keyword evidence="1" id="KW-1133">Transmembrane helix</keyword>
<organism evidence="3 4">
    <name type="scientific">Fulvivirga kasyanovii</name>
    <dbReference type="NCBI Taxonomy" id="396812"/>
    <lineage>
        <taxon>Bacteria</taxon>
        <taxon>Pseudomonadati</taxon>
        <taxon>Bacteroidota</taxon>
        <taxon>Cytophagia</taxon>
        <taxon>Cytophagales</taxon>
        <taxon>Fulvivirgaceae</taxon>
        <taxon>Fulvivirga</taxon>
    </lineage>
</organism>
<gene>
    <name evidence="3" type="ORF">E1163_18750</name>
</gene>
<evidence type="ECO:0000313" key="4">
    <source>
        <dbReference type="Proteomes" id="UP000798808"/>
    </source>
</evidence>
<comment type="caution">
    <text evidence="3">The sequence shown here is derived from an EMBL/GenBank/DDBJ whole genome shotgun (WGS) entry which is preliminary data.</text>
</comment>
<keyword evidence="1" id="KW-0472">Membrane</keyword>
<sequence length="311" mass="34645">MKHRHLFFGIVLFVLAIPATAQQDTVGIDSTYLAEIIQFYKEAYAKDSLLNYQHGFIELGDGIANINLGESFKYLDPEEANKIIVEAWGNPPQQTLGMIFPDSVNPYLPEGWGIILAYDAEGYIEDDDANDIDYDEMLVDMKAQAAESSKLRKEQGYDGYAVVGWAESPYYDQESKKLYWAKELAFDGSDINTLNYDIRVLGRSGYLRLNAVAGMDQLEMVKPAMQDLLTKVEFAEGHTYFDFDPGVDKVAAYGVGALVAGKIAAKAGILKMIGIFLAKFWKFILMGIVGVGAFAKKMWTGKEKRELGEDS</sequence>
<evidence type="ECO:0000256" key="1">
    <source>
        <dbReference type="SAM" id="Phobius"/>
    </source>
</evidence>